<dbReference type="AlphaFoldDB" id="A0A7G2CNV8"/>
<evidence type="ECO:0000313" key="2">
    <source>
        <dbReference type="EMBL" id="CAD2219862.1"/>
    </source>
</evidence>
<dbReference type="SMART" id="SM00450">
    <property type="entry name" value="RHOD"/>
    <property type="match status" value="1"/>
</dbReference>
<evidence type="ECO:0000259" key="1">
    <source>
        <dbReference type="PROSITE" id="PS50206"/>
    </source>
</evidence>
<dbReference type="CDD" id="cd00158">
    <property type="entry name" value="RHOD"/>
    <property type="match status" value="1"/>
</dbReference>
<dbReference type="InterPro" id="IPR001763">
    <property type="entry name" value="Rhodanese-like_dom"/>
</dbReference>
<reference evidence="2 3" key="1">
    <citation type="submission" date="2020-08" db="EMBL/GenBank/DDBJ databases">
        <authorList>
            <person name="Newling K."/>
            <person name="Davey J."/>
            <person name="Forrester S."/>
        </authorList>
    </citation>
    <scope>NUCLEOTIDE SEQUENCE [LARGE SCALE GENOMIC DNA]</scope>
    <source>
        <strain evidence="3">Crithidia deanei Carvalho (ATCC PRA-265)</strain>
    </source>
</reference>
<dbReference type="VEuPathDB" id="TriTrypDB:ADEAN_000737500"/>
<dbReference type="OrthoDB" id="566238at2759"/>
<name>A0A7G2CNV8_9TRYP</name>
<protein>
    <submittedName>
        <fullName evidence="2">Rhodanese-like domain containing protein, putative</fullName>
    </submittedName>
</protein>
<organism evidence="2 3">
    <name type="scientific">Angomonas deanei</name>
    <dbReference type="NCBI Taxonomy" id="59799"/>
    <lineage>
        <taxon>Eukaryota</taxon>
        <taxon>Discoba</taxon>
        <taxon>Euglenozoa</taxon>
        <taxon>Kinetoplastea</taxon>
        <taxon>Metakinetoplastina</taxon>
        <taxon>Trypanosomatida</taxon>
        <taxon>Trypanosomatidae</taxon>
        <taxon>Strigomonadinae</taxon>
        <taxon>Angomonas</taxon>
    </lineage>
</organism>
<gene>
    <name evidence="2" type="ORF">ADEAN_000737500</name>
</gene>
<dbReference type="InterPro" id="IPR036873">
    <property type="entry name" value="Rhodanese-like_dom_sf"/>
</dbReference>
<dbReference type="Gene3D" id="3.40.250.10">
    <property type="entry name" value="Rhodanese-like domain"/>
    <property type="match status" value="1"/>
</dbReference>
<dbReference type="PANTHER" id="PTHR43031">
    <property type="entry name" value="FAD-DEPENDENT OXIDOREDUCTASE"/>
    <property type="match status" value="1"/>
</dbReference>
<dbReference type="PANTHER" id="PTHR43031:SF16">
    <property type="entry name" value="OXIDOREDUCTASE"/>
    <property type="match status" value="1"/>
</dbReference>
<accession>A0A7G2CNV8</accession>
<dbReference type="EMBL" id="LR877159">
    <property type="protein sequence ID" value="CAD2219862.1"/>
    <property type="molecule type" value="Genomic_DNA"/>
</dbReference>
<dbReference type="PROSITE" id="PS50206">
    <property type="entry name" value="RHODANESE_3"/>
    <property type="match status" value="1"/>
</dbReference>
<feature type="domain" description="Rhodanese" evidence="1">
    <location>
        <begin position="35"/>
        <end position="132"/>
    </location>
</feature>
<dbReference type="Proteomes" id="UP000515908">
    <property type="component" value="Chromosome 15"/>
</dbReference>
<keyword evidence="3" id="KW-1185">Reference proteome</keyword>
<dbReference type="InterPro" id="IPR050229">
    <property type="entry name" value="GlpE_sulfurtransferase"/>
</dbReference>
<evidence type="ECO:0000313" key="3">
    <source>
        <dbReference type="Proteomes" id="UP000515908"/>
    </source>
</evidence>
<sequence>MSKSFLSSLTSFVTGGGAASKVVKITPVALNDMLRNKSVFLVDVREDAEFKAERIAGAHFFPKSSFDPDVVLKAAGKDTPICVQCLAGGRSAQMASVLDKTLSETDAYGDVKLYDLAGGINAWKQAGLPTIH</sequence>
<dbReference type="Pfam" id="PF00581">
    <property type="entry name" value="Rhodanese"/>
    <property type="match status" value="1"/>
</dbReference>
<proteinExistence type="predicted"/>
<dbReference type="SUPFAM" id="SSF52821">
    <property type="entry name" value="Rhodanese/Cell cycle control phosphatase"/>
    <property type="match status" value="1"/>
</dbReference>